<dbReference type="Pfam" id="PF01520">
    <property type="entry name" value="Amidase_3"/>
    <property type="match status" value="1"/>
</dbReference>
<dbReference type="SUPFAM" id="SSF53187">
    <property type="entry name" value="Zn-dependent exopeptidases"/>
    <property type="match status" value="1"/>
</dbReference>
<dbReference type="EMBL" id="BAABKM010000002">
    <property type="protein sequence ID" value="GAA4708575.1"/>
    <property type="molecule type" value="Genomic_DNA"/>
</dbReference>
<evidence type="ECO:0000313" key="5">
    <source>
        <dbReference type="Proteomes" id="UP001499974"/>
    </source>
</evidence>
<sequence>MSSRLVRLIALTGALLLLGAPAYADRPDASARDTDLPLAGRVVVLDPGHQLGNHNFPRRIDRLVPDGRGGRKACNTTGTATSAGLAEATFVWRVARRVQARLERLGATVVLTRTSNSSDRWGPCVDARGRAGNKARADLELSIHGDGNLKRGARGFHVIAAPDRDRGSLRLARLTRAALVRQDLPVANYIAGGDGLDQRTDLATLNLSRVPTVMVELGNMRDRVDARRMASPAGRTTYARGLVAGVRDYLG</sequence>
<keyword evidence="5" id="KW-1185">Reference proteome</keyword>
<dbReference type="Gene3D" id="3.40.630.40">
    <property type="entry name" value="Zn-dependent exopeptidases"/>
    <property type="match status" value="1"/>
</dbReference>
<keyword evidence="1" id="KW-0378">Hydrolase</keyword>
<feature type="chain" id="PRO_5045707655" evidence="2">
    <location>
        <begin position="25"/>
        <end position="251"/>
    </location>
</feature>
<evidence type="ECO:0000259" key="3">
    <source>
        <dbReference type="SMART" id="SM00646"/>
    </source>
</evidence>
<feature type="domain" description="MurNAc-LAA" evidence="3">
    <location>
        <begin position="129"/>
        <end position="247"/>
    </location>
</feature>
<reference evidence="5" key="1">
    <citation type="journal article" date="2019" name="Int. J. Syst. Evol. Microbiol.">
        <title>The Global Catalogue of Microorganisms (GCM) 10K type strain sequencing project: providing services to taxonomists for standard genome sequencing and annotation.</title>
        <authorList>
            <consortium name="The Broad Institute Genomics Platform"/>
            <consortium name="The Broad Institute Genome Sequencing Center for Infectious Disease"/>
            <person name="Wu L."/>
            <person name="Ma J."/>
        </authorList>
    </citation>
    <scope>NUCLEOTIDE SEQUENCE [LARGE SCALE GENOMIC DNA]</scope>
    <source>
        <strain evidence="5">JCM 18531</strain>
    </source>
</reference>
<dbReference type="PANTHER" id="PTHR30404">
    <property type="entry name" value="N-ACETYLMURAMOYL-L-ALANINE AMIDASE"/>
    <property type="match status" value="1"/>
</dbReference>
<organism evidence="4 5">
    <name type="scientific">Nocardioides conyzicola</name>
    <dbReference type="NCBI Taxonomy" id="1651781"/>
    <lineage>
        <taxon>Bacteria</taxon>
        <taxon>Bacillati</taxon>
        <taxon>Actinomycetota</taxon>
        <taxon>Actinomycetes</taxon>
        <taxon>Propionibacteriales</taxon>
        <taxon>Nocardioidaceae</taxon>
        <taxon>Nocardioides</taxon>
    </lineage>
</organism>
<dbReference type="Proteomes" id="UP001499974">
    <property type="component" value="Unassembled WGS sequence"/>
</dbReference>
<dbReference type="InterPro" id="IPR002508">
    <property type="entry name" value="MurNAc-LAA_cat"/>
</dbReference>
<gene>
    <name evidence="4" type="ORF">GCM10023349_29170</name>
</gene>
<evidence type="ECO:0000256" key="1">
    <source>
        <dbReference type="ARBA" id="ARBA00022801"/>
    </source>
</evidence>
<comment type="caution">
    <text evidence="4">The sequence shown here is derived from an EMBL/GenBank/DDBJ whole genome shotgun (WGS) entry which is preliminary data.</text>
</comment>
<dbReference type="InterPro" id="IPR050695">
    <property type="entry name" value="N-acetylmuramoyl_amidase_3"/>
</dbReference>
<dbReference type="SMART" id="SM00646">
    <property type="entry name" value="Ami_3"/>
    <property type="match status" value="1"/>
</dbReference>
<dbReference type="CDD" id="cd02696">
    <property type="entry name" value="MurNAc-LAA"/>
    <property type="match status" value="1"/>
</dbReference>
<evidence type="ECO:0000256" key="2">
    <source>
        <dbReference type="SAM" id="SignalP"/>
    </source>
</evidence>
<feature type="signal peptide" evidence="2">
    <location>
        <begin position="1"/>
        <end position="24"/>
    </location>
</feature>
<name>A0ABP8XJA3_9ACTN</name>
<dbReference type="RefSeq" id="WP_345522083.1">
    <property type="nucleotide sequence ID" value="NZ_BAABKM010000002.1"/>
</dbReference>
<accession>A0ABP8XJA3</accession>
<dbReference type="PANTHER" id="PTHR30404:SF0">
    <property type="entry name" value="N-ACETYLMURAMOYL-L-ALANINE AMIDASE AMIC"/>
    <property type="match status" value="1"/>
</dbReference>
<protein>
    <submittedName>
        <fullName evidence="4">N-acetylmuramoyl-L-alanine amidase</fullName>
    </submittedName>
</protein>
<evidence type="ECO:0000313" key="4">
    <source>
        <dbReference type="EMBL" id="GAA4708575.1"/>
    </source>
</evidence>
<proteinExistence type="predicted"/>
<keyword evidence="2" id="KW-0732">Signal</keyword>